<dbReference type="EMBL" id="KZ503030">
    <property type="protein sequence ID" value="PKU69460.1"/>
    <property type="molecule type" value="Genomic_DNA"/>
</dbReference>
<reference evidence="2 3" key="2">
    <citation type="journal article" date="2017" name="Nature">
        <title>The Apostasia genome and the evolution of orchids.</title>
        <authorList>
            <person name="Zhang G.Q."/>
            <person name="Liu K.W."/>
            <person name="Li Z."/>
            <person name="Lohaus R."/>
            <person name="Hsiao Y.Y."/>
            <person name="Niu S.C."/>
            <person name="Wang J.Y."/>
            <person name="Lin Y.C."/>
            <person name="Xu Q."/>
            <person name="Chen L.J."/>
            <person name="Yoshida K."/>
            <person name="Fujiwara S."/>
            <person name="Wang Z.W."/>
            <person name="Zhang Y.Q."/>
            <person name="Mitsuda N."/>
            <person name="Wang M."/>
            <person name="Liu G.H."/>
            <person name="Pecoraro L."/>
            <person name="Huang H.X."/>
            <person name="Xiao X.J."/>
            <person name="Lin M."/>
            <person name="Wu X.Y."/>
            <person name="Wu W.L."/>
            <person name="Chen Y.Y."/>
            <person name="Chang S.B."/>
            <person name="Sakamoto S."/>
            <person name="Ohme-Takagi M."/>
            <person name="Yagi M."/>
            <person name="Zeng S.J."/>
            <person name="Shen C.Y."/>
            <person name="Yeh C.M."/>
            <person name="Luo Y.B."/>
            <person name="Tsai W.C."/>
            <person name="Van de Peer Y."/>
            <person name="Liu Z.J."/>
        </authorList>
    </citation>
    <scope>NUCLEOTIDE SEQUENCE [LARGE SCALE GENOMIC DNA]</scope>
    <source>
        <tissue evidence="2">The whole plant</tissue>
    </source>
</reference>
<feature type="region of interest" description="Disordered" evidence="1">
    <location>
        <begin position="38"/>
        <end position="68"/>
    </location>
</feature>
<evidence type="ECO:0000313" key="2">
    <source>
        <dbReference type="EMBL" id="PKU69460.1"/>
    </source>
</evidence>
<proteinExistence type="predicted"/>
<evidence type="ECO:0000256" key="1">
    <source>
        <dbReference type="SAM" id="MobiDB-lite"/>
    </source>
</evidence>
<accession>A0A2I0W1C0</accession>
<gene>
    <name evidence="2" type="ORF">MA16_Dca015332</name>
</gene>
<organism evidence="2 3">
    <name type="scientific">Dendrobium catenatum</name>
    <dbReference type="NCBI Taxonomy" id="906689"/>
    <lineage>
        <taxon>Eukaryota</taxon>
        <taxon>Viridiplantae</taxon>
        <taxon>Streptophyta</taxon>
        <taxon>Embryophyta</taxon>
        <taxon>Tracheophyta</taxon>
        <taxon>Spermatophyta</taxon>
        <taxon>Magnoliopsida</taxon>
        <taxon>Liliopsida</taxon>
        <taxon>Asparagales</taxon>
        <taxon>Orchidaceae</taxon>
        <taxon>Epidendroideae</taxon>
        <taxon>Malaxideae</taxon>
        <taxon>Dendrobiinae</taxon>
        <taxon>Dendrobium</taxon>
    </lineage>
</organism>
<protein>
    <submittedName>
        <fullName evidence="2">Uncharacterized protein</fullName>
    </submittedName>
</protein>
<evidence type="ECO:0000313" key="3">
    <source>
        <dbReference type="Proteomes" id="UP000233837"/>
    </source>
</evidence>
<sequence>MLPSQRALDVTSDPTRKMSSLKQAQKLLQDLLFQNSTTCETGKVEQQRNETGKVEQQRNEENREKETA</sequence>
<keyword evidence="3" id="KW-1185">Reference proteome</keyword>
<name>A0A2I0W1C0_9ASPA</name>
<feature type="compositionally biased region" description="Basic and acidic residues" evidence="1">
    <location>
        <begin position="42"/>
        <end position="68"/>
    </location>
</feature>
<dbReference type="Proteomes" id="UP000233837">
    <property type="component" value="Unassembled WGS sequence"/>
</dbReference>
<dbReference type="AlphaFoldDB" id="A0A2I0W1C0"/>
<reference evidence="2 3" key="1">
    <citation type="journal article" date="2016" name="Sci. Rep.">
        <title>The Dendrobium catenatum Lindl. genome sequence provides insights into polysaccharide synthase, floral development and adaptive evolution.</title>
        <authorList>
            <person name="Zhang G.Q."/>
            <person name="Xu Q."/>
            <person name="Bian C."/>
            <person name="Tsai W.C."/>
            <person name="Yeh C.M."/>
            <person name="Liu K.W."/>
            <person name="Yoshida K."/>
            <person name="Zhang L.S."/>
            <person name="Chang S.B."/>
            <person name="Chen F."/>
            <person name="Shi Y."/>
            <person name="Su Y.Y."/>
            <person name="Zhang Y.Q."/>
            <person name="Chen L.J."/>
            <person name="Yin Y."/>
            <person name="Lin M."/>
            <person name="Huang H."/>
            <person name="Deng H."/>
            <person name="Wang Z.W."/>
            <person name="Zhu S.L."/>
            <person name="Zhao X."/>
            <person name="Deng C."/>
            <person name="Niu S.C."/>
            <person name="Huang J."/>
            <person name="Wang M."/>
            <person name="Liu G.H."/>
            <person name="Yang H.J."/>
            <person name="Xiao X.J."/>
            <person name="Hsiao Y.Y."/>
            <person name="Wu W.L."/>
            <person name="Chen Y.Y."/>
            <person name="Mitsuda N."/>
            <person name="Ohme-Takagi M."/>
            <person name="Luo Y.B."/>
            <person name="Van de Peer Y."/>
            <person name="Liu Z.J."/>
        </authorList>
    </citation>
    <scope>NUCLEOTIDE SEQUENCE [LARGE SCALE GENOMIC DNA]</scope>
    <source>
        <tissue evidence="2">The whole plant</tissue>
    </source>
</reference>